<organism evidence="1 2">
    <name type="scientific">Cichorium intybus</name>
    <name type="common">Chicory</name>
    <dbReference type="NCBI Taxonomy" id="13427"/>
    <lineage>
        <taxon>Eukaryota</taxon>
        <taxon>Viridiplantae</taxon>
        <taxon>Streptophyta</taxon>
        <taxon>Embryophyta</taxon>
        <taxon>Tracheophyta</taxon>
        <taxon>Spermatophyta</taxon>
        <taxon>Magnoliopsida</taxon>
        <taxon>eudicotyledons</taxon>
        <taxon>Gunneridae</taxon>
        <taxon>Pentapetalae</taxon>
        <taxon>asterids</taxon>
        <taxon>campanulids</taxon>
        <taxon>Asterales</taxon>
        <taxon>Asteraceae</taxon>
        <taxon>Cichorioideae</taxon>
        <taxon>Cichorieae</taxon>
        <taxon>Cichoriinae</taxon>
        <taxon>Cichorium</taxon>
    </lineage>
</organism>
<comment type="caution">
    <text evidence="1">The sequence shown here is derived from an EMBL/GenBank/DDBJ whole genome shotgun (WGS) entry which is preliminary data.</text>
</comment>
<sequence length="227" mass="24461">MPSGPQKRRSAKKKKKPKPSKSSDSTPVHSPRDDQDTLGESTDGGELSSPASNSQESSPKSETTESNPSAKPSSTAERTEKASDQKNGKIEIDKGSRSPKPHDKKKAAVIEPAPDNSSPEKGILNPVNNNRKRQEKNDSINNHLKETGLAELVEKLVSVDDTTTPKSKDCLTATTLNCPFCGRGSAGAKENEMPACPERHPLLDPNPQAPEKTSWKSCCGIFEMCSK</sequence>
<dbReference type="Proteomes" id="UP001055811">
    <property type="component" value="Linkage Group LG03"/>
</dbReference>
<gene>
    <name evidence="1" type="ORF">L2E82_14173</name>
</gene>
<reference evidence="1 2" key="2">
    <citation type="journal article" date="2022" name="Mol. Ecol. Resour.">
        <title>The genomes of chicory, endive, great burdock and yacon provide insights into Asteraceae paleo-polyploidization history and plant inulin production.</title>
        <authorList>
            <person name="Fan W."/>
            <person name="Wang S."/>
            <person name="Wang H."/>
            <person name="Wang A."/>
            <person name="Jiang F."/>
            <person name="Liu H."/>
            <person name="Zhao H."/>
            <person name="Xu D."/>
            <person name="Zhang Y."/>
        </authorList>
    </citation>
    <scope>NUCLEOTIDE SEQUENCE [LARGE SCALE GENOMIC DNA]</scope>
    <source>
        <strain evidence="2">cv. Punajuju</strain>
        <tissue evidence="1">Leaves</tissue>
    </source>
</reference>
<reference evidence="2" key="1">
    <citation type="journal article" date="2022" name="Mol. Ecol. Resour.">
        <title>The genomes of chicory, endive, great burdock and yacon provide insights into Asteraceae palaeo-polyploidization history and plant inulin production.</title>
        <authorList>
            <person name="Fan W."/>
            <person name="Wang S."/>
            <person name="Wang H."/>
            <person name="Wang A."/>
            <person name="Jiang F."/>
            <person name="Liu H."/>
            <person name="Zhao H."/>
            <person name="Xu D."/>
            <person name="Zhang Y."/>
        </authorList>
    </citation>
    <scope>NUCLEOTIDE SEQUENCE [LARGE SCALE GENOMIC DNA]</scope>
    <source>
        <strain evidence="2">cv. Punajuju</strain>
    </source>
</reference>
<name>A0ACB9EZQ2_CICIN</name>
<evidence type="ECO:0000313" key="1">
    <source>
        <dbReference type="EMBL" id="KAI3764170.1"/>
    </source>
</evidence>
<accession>A0ACB9EZQ2</accession>
<protein>
    <submittedName>
        <fullName evidence="1">Uncharacterized protein</fullName>
    </submittedName>
</protein>
<proteinExistence type="predicted"/>
<keyword evidence="2" id="KW-1185">Reference proteome</keyword>
<dbReference type="EMBL" id="CM042011">
    <property type="protein sequence ID" value="KAI3764170.1"/>
    <property type="molecule type" value="Genomic_DNA"/>
</dbReference>
<evidence type="ECO:0000313" key="2">
    <source>
        <dbReference type="Proteomes" id="UP001055811"/>
    </source>
</evidence>